<accession>A0ABU3NYP3</accession>
<evidence type="ECO:0000259" key="2">
    <source>
        <dbReference type="Pfam" id="PF00881"/>
    </source>
</evidence>
<dbReference type="EMBL" id="JAUOZS010000001">
    <property type="protein sequence ID" value="MDT8901919.1"/>
    <property type="molecule type" value="Genomic_DNA"/>
</dbReference>
<dbReference type="CDD" id="cd02136">
    <property type="entry name" value="PnbA_NfnB-like"/>
    <property type="match status" value="1"/>
</dbReference>
<feature type="domain" description="Nitroreductase" evidence="2">
    <location>
        <begin position="7"/>
        <end position="168"/>
    </location>
</feature>
<dbReference type="PANTHER" id="PTHR23026">
    <property type="entry name" value="NADPH NITROREDUCTASE"/>
    <property type="match status" value="1"/>
</dbReference>
<evidence type="ECO:0000256" key="1">
    <source>
        <dbReference type="SAM" id="Phobius"/>
    </source>
</evidence>
<evidence type="ECO:0000313" key="3">
    <source>
        <dbReference type="EMBL" id="MDT8901919.1"/>
    </source>
</evidence>
<protein>
    <submittedName>
        <fullName evidence="3">Nitroreductase</fullName>
    </submittedName>
</protein>
<proteinExistence type="predicted"/>
<dbReference type="InterPro" id="IPR029479">
    <property type="entry name" value="Nitroreductase"/>
</dbReference>
<gene>
    <name evidence="3" type="ORF">Q4T40_11735</name>
</gene>
<dbReference type="InterPro" id="IPR050627">
    <property type="entry name" value="Nitroreductase/BluB"/>
</dbReference>
<evidence type="ECO:0000313" key="4">
    <source>
        <dbReference type="Proteomes" id="UP001254848"/>
    </source>
</evidence>
<dbReference type="InterPro" id="IPR000415">
    <property type="entry name" value="Nitroreductase-like"/>
</dbReference>
<feature type="transmembrane region" description="Helical" evidence="1">
    <location>
        <begin position="85"/>
        <end position="104"/>
    </location>
</feature>
<keyword evidence="1" id="KW-0812">Transmembrane</keyword>
<keyword evidence="1" id="KW-0472">Membrane</keyword>
<sequence length="188" mass="20854">MNLTEAIANRRSVRSYTAQKVDKDAIDKLLHAAVQAPSASNTQPWSFVVIQDAALLKEYSDRSKSLLLSMIDLENSPHKKYRDMLSNPAFNIFYTAGTLIAIYAKPMGRHSYGDCCLSAQNLMLAAHGLGLGTCWIGFAGTLLDTPAMKEELRVPVEYSLVAPIIVGYPQGRIPQLTHDNPEILFWKE</sequence>
<dbReference type="RefSeq" id="WP_413780417.1">
    <property type="nucleotide sequence ID" value="NZ_JAUOZS010000001.1"/>
</dbReference>
<keyword evidence="4" id="KW-1185">Reference proteome</keyword>
<name>A0ABU3NYP3_9FIRM</name>
<comment type="caution">
    <text evidence="3">The sequence shown here is derived from an EMBL/GenBank/DDBJ whole genome shotgun (WGS) entry which is preliminary data.</text>
</comment>
<dbReference type="SUPFAM" id="SSF55469">
    <property type="entry name" value="FMN-dependent nitroreductase-like"/>
    <property type="match status" value="1"/>
</dbReference>
<dbReference type="Gene3D" id="3.40.109.10">
    <property type="entry name" value="NADH Oxidase"/>
    <property type="match status" value="1"/>
</dbReference>
<reference evidence="3 4" key="1">
    <citation type="submission" date="2023-07" db="EMBL/GenBank/DDBJ databases">
        <title>The novel representative of Negativicutes class, Anaeroselena agilis gen. nov. sp. nov.</title>
        <authorList>
            <person name="Prokofeva M.I."/>
            <person name="Elcheninov A.G."/>
            <person name="Klyukina A."/>
            <person name="Kublanov I.V."/>
            <person name="Frolov E.N."/>
            <person name="Podosokorskaya O.A."/>
        </authorList>
    </citation>
    <scope>NUCLEOTIDE SEQUENCE [LARGE SCALE GENOMIC DNA]</scope>
    <source>
        <strain evidence="3 4">4137-cl</strain>
    </source>
</reference>
<organism evidence="3 4">
    <name type="scientific">Anaeroselena agilis</name>
    <dbReference type="NCBI Taxonomy" id="3063788"/>
    <lineage>
        <taxon>Bacteria</taxon>
        <taxon>Bacillati</taxon>
        <taxon>Bacillota</taxon>
        <taxon>Negativicutes</taxon>
        <taxon>Acetonemataceae</taxon>
        <taxon>Anaeroselena</taxon>
    </lineage>
</organism>
<dbReference type="PANTHER" id="PTHR23026:SF123">
    <property type="entry name" value="NAD(P)H NITROREDUCTASE RV3131-RELATED"/>
    <property type="match status" value="1"/>
</dbReference>
<dbReference type="Proteomes" id="UP001254848">
    <property type="component" value="Unassembled WGS sequence"/>
</dbReference>
<dbReference type="Pfam" id="PF00881">
    <property type="entry name" value="Nitroreductase"/>
    <property type="match status" value="1"/>
</dbReference>
<keyword evidence="1" id="KW-1133">Transmembrane helix</keyword>
<feature type="transmembrane region" description="Helical" evidence="1">
    <location>
        <begin position="124"/>
        <end position="143"/>
    </location>
</feature>